<reference evidence="4 5" key="1">
    <citation type="journal article" date="2024" name="Nat. Commun.">
        <title>Phylogenomics reveals the evolutionary origins of lichenization in chlorophyte algae.</title>
        <authorList>
            <person name="Puginier C."/>
            <person name="Libourel C."/>
            <person name="Otte J."/>
            <person name="Skaloud P."/>
            <person name="Haon M."/>
            <person name="Grisel S."/>
            <person name="Petersen M."/>
            <person name="Berrin J.G."/>
            <person name="Delaux P.M."/>
            <person name="Dal Grande F."/>
            <person name="Keller J."/>
        </authorList>
    </citation>
    <scope>NUCLEOTIDE SEQUENCE [LARGE SCALE GENOMIC DNA]</scope>
    <source>
        <strain evidence="4 5">SAG 2036</strain>
    </source>
</reference>
<evidence type="ECO:0000256" key="2">
    <source>
        <dbReference type="SAM" id="MobiDB-lite"/>
    </source>
</evidence>
<gene>
    <name evidence="4" type="ORF">WJX73_010506</name>
</gene>
<keyword evidence="5" id="KW-1185">Reference proteome</keyword>
<keyword evidence="1" id="KW-0175">Coiled coil</keyword>
<dbReference type="InterPro" id="IPR027267">
    <property type="entry name" value="AH/BAR_dom_sf"/>
</dbReference>
<protein>
    <recommendedName>
        <fullName evidence="3">BAR domain-containing protein</fullName>
    </recommendedName>
</protein>
<dbReference type="Pfam" id="PF03114">
    <property type="entry name" value="BAR"/>
    <property type="match status" value="1"/>
</dbReference>
<dbReference type="SUPFAM" id="SSF103657">
    <property type="entry name" value="BAR/IMD domain-like"/>
    <property type="match status" value="1"/>
</dbReference>
<evidence type="ECO:0000313" key="5">
    <source>
        <dbReference type="Proteomes" id="UP001465755"/>
    </source>
</evidence>
<feature type="compositionally biased region" description="Polar residues" evidence="2">
    <location>
        <begin position="327"/>
        <end position="339"/>
    </location>
</feature>
<evidence type="ECO:0000313" key="4">
    <source>
        <dbReference type="EMBL" id="KAK9811207.1"/>
    </source>
</evidence>
<proteinExistence type="predicted"/>
<organism evidence="4 5">
    <name type="scientific">Symbiochloris irregularis</name>
    <dbReference type="NCBI Taxonomy" id="706552"/>
    <lineage>
        <taxon>Eukaryota</taxon>
        <taxon>Viridiplantae</taxon>
        <taxon>Chlorophyta</taxon>
        <taxon>core chlorophytes</taxon>
        <taxon>Trebouxiophyceae</taxon>
        <taxon>Trebouxiales</taxon>
        <taxon>Trebouxiaceae</taxon>
        <taxon>Symbiochloris</taxon>
    </lineage>
</organism>
<dbReference type="EMBL" id="JALJOQ010000011">
    <property type="protein sequence ID" value="KAK9811207.1"/>
    <property type="molecule type" value="Genomic_DNA"/>
</dbReference>
<accession>A0AAW1PRX9</accession>
<dbReference type="GO" id="GO:0005737">
    <property type="term" value="C:cytoplasm"/>
    <property type="evidence" value="ECO:0007669"/>
    <property type="project" value="InterPro"/>
</dbReference>
<comment type="caution">
    <text evidence="4">The sequence shown here is derived from an EMBL/GenBank/DDBJ whole genome shotgun (WGS) entry which is preliminary data.</text>
</comment>
<feature type="compositionally biased region" description="Gly residues" evidence="2">
    <location>
        <begin position="278"/>
        <end position="319"/>
    </location>
</feature>
<feature type="region of interest" description="Disordered" evidence="2">
    <location>
        <begin position="261"/>
        <end position="339"/>
    </location>
</feature>
<dbReference type="Proteomes" id="UP001465755">
    <property type="component" value="Unassembled WGS sequence"/>
</dbReference>
<name>A0AAW1PRX9_9CHLO</name>
<dbReference type="InterPro" id="IPR004148">
    <property type="entry name" value="BAR_dom"/>
</dbReference>
<dbReference type="Gene3D" id="1.20.1270.60">
    <property type="entry name" value="Arfaptin homology (AH) domain/BAR domain"/>
    <property type="match status" value="1"/>
</dbReference>
<sequence>MVFDRFKEKMRQSTGLSKDMHHFKGTDNSRVEETLKEADKYATRLQKYEKHLKAYSAATKELLEATQKAAIEDLPKVYDADSDGKAFGQPTANNAAQSVKVNYLLELSTKQDAELNTQVYTPIDNWLAQHKEFNSKLKKLNEFRLDLDTARRMHNRTDLERVRHQQKADNVPDSVLSKIQEQSTELEGKRDAWTQYEGQVHNEVTQMVSEAASLHQCLAAALRISSQILADAIANGEGPLASGASGLSGQMAGTHLNNPVHSGGIGSQSNSPFQSAGGSAGGAYNAGGPTGGAYNAGGSAGGPTGGAYNAGGSAGGPSGGAYNAGAQNLSDPSYQQMST</sequence>
<evidence type="ECO:0000256" key="1">
    <source>
        <dbReference type="SAM" id="Coils"/>
    </source>
</evidence>
<dbReference type="AlphaFoldDB" id="A0AAW1PRX9"/>
<feature type="coiled-coil region" evidence="1">
    <location>
        <begin position="31"/>
        <end position="65"/>
    </location>
</feature>
<evidence type="ECO:0000259" key="3">
    <source>
        <dbReference type="Pfam" id="PF03114"/>
    </source>
</evidence>
<feature type="domain" description="BAR" evidence="3">
    <location>
        <begin position="4"/>
        <end position="230"/>
    </location>
</feature>